<dbReference type="Pfam" id="PF20710">
    <property type="entry name" value="DUF6824"/>
    <property type="match status" value="2"/>
</dbReference>
<keyword evidence="3" id="KW-1185">Reference proteome</keyword>
<sequence>MSKSPDTISNKSSCLRRCDCSDRGNTTNQLANCRNRHSIYEDTLVEGMQHLSFDQIQHEQELLHGVADEVKLNENTINDLLLRLEMHLNRMKKGTAFESAQRQDPSYVSNRELQLAFLRAKRFEPKGAAEKLINHFKYKRDLFGEGSLVRDITAQDLGQDDLTCLLEGFFQYSPFRDRSGRTILLEFPGIRSKRTIRTLLRARFYAAANNVETMVDLSKGTVIVSYFVEKYQDHLNGSGFVETAKFYHEAVPLKTDGFHLCCSSSFECMVTRACIALIPHRDRVKSRVHFGSHTECQYLLASYGIFRAALPLKGPDNEMDLNHHNAWFQRRKLREIEKPQHMSVHIPSSDVFTTHQRSTPCHRNSSSSDSGNANDVLCLGKRIKGVGNERLHSLALSYATAYRNGSFSNRRTIVSGIIDEVHRHGGRFLKPDPQVAGSMPSEDEGKIVWVELTRDEQRAKVTQLFRNLRHHRSRQGSIVSNNATAAAPPSLLPSGAPVSTASSLSTSPPVIVEKIGPHDVLFGYQLDNPGNQRLRELVFGLADEYNRTDRGEKKKKVLQLLGTIRNRGGRFLKPCKDGTGWEVVSDEVARKKVSMQFRNLRRSR</sequence>
<name>A0AAD2PX63_9STRA</name>
<dbReference type="InterPro" id="IPR049227">
    <property type="entry name" value="DUF6824"/>
</dbReference>
<proteinExistence type="predicted"/>
<evidence type="ECO:0000313" key="3">
    <source>
        <dbReference type="Proteomes" id="UP001295423"/>
    </source>
</evidence>
<feature type="domain" description="DUF6824" evidence="1">
    <location>
        <begin position="520"/>
        <end position="599"/>
    </location>
</feature>
<dbReference type="AlphaFoldDB" id="A0AAD2PX63"/>
<organism evidence="2 3">
    <name type="scientific">Cylindrotheca closterium</name>
    <dbReference type="NCBI Taxonomy" id="2856"/>
    <lineage>
        <taxon>Eukaryota</taxon>
        <taxon>Sar</taxon>
        <taxon>Stramenopiles</taxon>
        <taxon>Ochrophyta</taxon>
        <taxon>Bacillariophyta</taxon>
        <taxon>Bacillariophyceae</taxon>
        <taxon>Bacillariophycidae</taxon>
        <taxon>Bacillariales</taxon>
        <taxon>Bacillariaceae</taxon>
        <taxon>Cylindrotheca</taxon>
    </lineage>
</organism>
<evidence type="ECO:0000259" key="1">
    <source>
        <dbReference type="Pfam" id="PF20710"/>
    </source>
</evidence>
<gene>
    <name evidence="2" type="ORF">CYCCA115_LOCUS20992</name>
</gene>
<dbReference type="EMBL" id="CAKOGP040002202">
    <property type="protein sequence ID" value="CAJ1965189.1"/>
    <property type="molecule type" value="Genomic_DNA"/>
</dbReference>
<accession>A0AAD2PX63</accession>
<feature type="domain" description="DUF6824" evidence="1">
    <location>
        <begin position="383"/>
        <end position="467"/>
    </location>
</feature>
<protein>
    <recommendedName>
        <fullName evidence="1">DUF6824 domain-containing protein</fullName>
    </recommendedName>
</protein>
<dbReference type="Proteomes" id="UP001295423">
    <property type="component" value="Unassembled WGS sequence"/>
</dbReference>
<evidence type="ECO:0000313" key="2">
    <source>
        <dbReference type="EMBL" id="CAJ1965189.1"/>
    </source>
</evidence>
<reference evidence="2" key="1">
    <citation type="submission" date="2023-08" db="EMBL/GenBank/DDBJ databases">
        <authorList>
            <person name="Audoor S."/>
            <person name="Bilcke G."/>
        </authorList>
    </citation>
    <scope>NUCLEOTIDE SEQUENCE</scope>
</reference>
<comment type="caution">
    <text evidence="2">The sequence shown here is derived from an EMBL/GenBank/DDBJ whole genome shotgun (WGS) entry which is preliminary data.</text>
</comment>